<dbReference type="RefSeq" id="WP_254181906.1">
    <property type="nucleotide sequence ID" value="NZ_JANARS010000005.1"/>
</dbReference>
<proteinExistence type="predicted"/>
<sequence>MSQLQVQVAAMQDAANAAQTAAADAKDHGSADALTWAAGGIPGASSVDHLRELGDSWDDEVAAWVSAANDFGVDLAAAGEDYRAVDEATGGLFGGLLGGG</sequence>
<name>A0ABT1KYN1_9ACTN</name>
<comment type="caution">
    <text evidence="1">The sequence shown here is derived from an EMBL/GenBank/DDBJ whole genome shotgun (WGS) entry which is preliminary data.</text>
</comment>
<protein>
    <recommendedName>
        <fullName evidence="3">WXG100 family type VII secretion target</fullName>
    </recommendedName>
</protein>
<organism evidence="1 2">
    <name type="scientific">Nocardioides pinisoli</name>
    <dbReference type="NCBI Taxonomy" id="2950279"/>
    <lineage>
        <taxon>Bacteria</taxon>
        <taxon>Bacillati</taxon>
        <taxon>Actinomycetota</taxon>
        <taxon>Actinomycetes</taxon>
        <taxon>Propionibacteriales</taxon>
        <taxon>Nocardioidaceae</taxon>
        <taxon>Nocardioides</taxon>
    </lineage>
</organism>
<evidence type="ECO:0000313" key="1">
    <source>
        <dbReference type="EMBL" id="MCP3422712.1"/>
    </source>
</evidence>
<dbReference type="Proteomes" id="UP001204524">
    <property type="component" value="Unassembled WGS sequence"/>
</dbReference>
<keyword evidence="2" id="KW-1185">Reference proteome</keyword>
<evidence type="ECO:0008006" key="3">
    <source>
        <dbReference type="Google" id="ProtNLM"/>
    </source>
</evidence>
<accession>A0ABT1KYN1</accession>
<gene>
    <name evidence="1" type="ORF">NCI01_12995</name>
</gene>
<dbReference type="EMBL" id="JANARS010000005">
    <property type="protein sequence ID" value="MCP3422712.1"/>
    <property type="molecule type" value="Genomic_DNA"/>
</dbReference>
<evidence type="ECO:0000313" key="2">
    <source>
        <dbReference type="Proteomes" id="UP001204524"/>
    </source>
</evidence>
<reference evidence="1 2" key="1">
    <citation type="submission" date="2022-06" db="EMBL/GenBank/DDBJ databases">
        <authorList>
            <person name="So Y."/>
        </authorList>
    </citation>
    <scope>NUCLEOTIDE SEQUENCE [LARGE SCALE GENOMIC DNA]</scope>
    <source>
        <strain evidence="1 2">STR3</strain>
    </source>
</reference>